<evidence type="ECO:0000256" key="5">
    <source>
        <dbReference type="ARBA" id="ARBA00023136"/>
    </source>
</evidence>
<keyword evidence="6" id="KW-1015">Disulfide bond</keyword>
<dbReference type="InterPro" id="IPR013106">
    <property type="entry name" value="Ig_V-set"/>
</dbReference>
<dbReference type="Ensembl" id="ENSPSMT00000020624.1">
    <property type="protein sequence ID" value="ENSPSMP00000017751.1"/>
    <property type="gene ID" value="ENSPSMG00000012627.1"/>
</dbReference>
<comment type="subcellular location">
    <subcellularLocation>
        <location evidence="1">Cell membrane</location>
    </subcellularLocation>
</comment>
<keyword evidence="7" id="KW-0325">Glycoprotein</keyword>
<dbReference type="AlphaFoldDB" id="A0A8C8ZES2"/>
<dbReference type="PANTHER" id="PTHR19433">
    <property type="entry name" value="T-CELL RECEPTOR ALPHA CHAIN V REGION-RELATED"/>
    <property type="match status" value="1"/>
</dbReference>
<dbReference type="SUPFAM" id="SSF48726">
    <property type="entry name" value="Immunoglobulin"/>
    <property type="match status" value="1"/>
</dbReference>
<organism evidence="10 11">
    <name type="scientific">Prolemur simus</name>
    <name type="common">Greater bamboo lemur</name>
    <name type="synonym">Hapalemur simus</name>
    <dbReference type="NCBI Taxonomy" id="1328070"/>
    <lineage>
        <taxon>Eukaryota</taxon>
        <taxon>Metazoa</taxon>
        <taxon>Chordata</taxon>
        <taxon>Craniata</taxon>
        <taxon>Vertebrata</taxon>
        <taxon>Euteleostomi</taxon>
        <taxon>Mammalia</taxon>
        <taxon>Eutheria</taxon>
        <taxon>Euarchontoglires</taxon>
        <taxon>Primates</taxon>
        <taxon>Strepsirrhini</taxon>
        <taxon>Lemuriformes</taxon>
        <taxon>Lemuridae</taxon>
        <taxon>Prolemur</taxon>
    </lineage>
</organism>
<reference evidence="10" key="1">
    <citation type="submission" date="2025-08" db="UniProtKB">
        <authorList>
            <consortium name="Ensembl"/>
        </authorList>
    </citation>
    <scope>IDENTIFICATION</scope>
</reference>
<dbReference type="GO" id="GO:0005886">
    <property type="term" value="C:plasma membrane"/>
    <property type="evidence" value="ECO:0007669"/>
    <property type="project" value="UniProtKB-SubCell"/>
</dbReference>
<dbReference type="PANTHER" id="PTHR19433:SF111">
    <property type="entry name" value="T CELL RECEPTOR ALPHA VARIABLE 4"/>
    <property type="match status" value="1"/>
</dbReference>
<dbReference type="Proteomes" id="UP000694414">
    <property type="component" value="Unplaced"/>
</dbReference>
<accession>A0A8C8ZES2</accession>
<dbReference type="SMART" id="SM00409">
    <property type="entry name" value="IG"/>
    <property type="match status" value="1"/>
</dbReference>
<evidence type="ECO:0000313" key="10">
    <source>
        <dbReference type="Ensembl" id="ENSPSMP00000017751.1"/>
    </source>
</evidence>
<keyword evidence="3 8" id="KW-0732">Signal</keyword>
<feature type="chain" id="PRO_5034342559" description="Ig-like domain-containing protein" evidence="8">
    <location>
        <begin position="20"/>
        <end position="130"/>
    </location>
</feature>
<keyword evidence="11" id="KW-1185">Reference proteome</keyword>
<proteinExistence type="predicted"/>
<dbReference type="InterPro" id="IPR003599">
    <property type="entry name" value="Ig_sub"/>
</dbReference>
<name>A0A8C8ZES2_PROSS</name>
<dbReference type="Gene3D" id="2.60.40.10">
    <property type="entry name" value="Immunoglobulins"/>
    <property type="match status" value="1"/>
</dbReference>
<evidence type="ECO:0000313" key="11">
    <source>
        <dbReference type="Proteomes" id="UP000694414"/>
    </source>
</evidence>
<sequence length="130" mass="13990">MRLVTGVTVFLTLGTIIDAKTTQPNSMDCAEGGAVNLPCNHSTISGNEYIHWYRQNPSQSPQYIVHGLKDTVTNDMASLTIAADRKSSTLTLPHVTLRDAGMYYCILRDTQQGRWGCSCAISPAGGVGQG</sequence>
<dbReference type="InterPro" id="IPR003598">
    <property type="entry name" value="Ig_sub2"/>
</dbReference>
<dbReference type="PROSITE" id="PS50835">
    <property type="entry name" value="IG_LIKE"/>
    <property type="match status" value="1"/>
</dbReference>
<keyword evidence="2" id="KW-1003">Cell membrane</keyword>
<dbReference type="GO" id="GO:0009617">
    <property type="term" value="P:response to bacterium"/>
    <property type="evidence" value="ECO:0007669"/>
    <property type="project" value="TreeGrafter"/>
</dbReference>
<dbReference type="InterPro" id="IPR052051">
    <property type="entry name" value="TCR_complex_component"/>
</dbReference>
<dbReference type="Pfam" id="PF07686">
    <property type="entry name" value="V-set"/>
    <property type="match status" value="1"/>
</dbReference>
<dbReference type="InterPro" id="IPR013783">
    <property type="entry name" value="Ig-like_fold"/>
</dbReference>
<feature type="domain" description="Ig-like" evidence="9">
    <location>
        <begin position="31"/>
        <end position="122"/>
    </location>
</feature>
<evidence type="ECO:0000256" key="1">
    <source>
        <dbReference type="ARBA" id="ARBA00004236"/>
    </source>
</evidence>
<dbReference type="SMART" id="SM00406">
    <property type="entry name" value="IGv"/>
    <property type="match status" value="1"/>
</dbReference>
<dbReference type="GO" id="GO:0002376">
    <property type="term" value="P:immune system process"/>
    <property type="evidence" value="ECO:0007669"/>
    <property type="project" value="UniProtKB-KW"/>
</dbReference>
<dbReference type="SMART" id="SM00408">
    <property type="entry name" value="IGc2"/>
    <property type="match status" value="1"/>
</dbReference>
<protein>
    <recommendedName>
        <fullName evidence="9">Ig-like domain-containing protein</fullName>
    </recommendedName>
</protein>
<keyword evidence="4" id="KW-0391">Immunity</keyword>
<dbReference type="InterPro" id="IPR007110">
    <property type="entry name" value="Ig-like_dom"/>
</dbReference>
<dbReference type="InterPro" id="IPR036179">
    <property type="entry name" value="Ig-like_dom_sf"/>
</dbReference>
<evidence type="ECO:0000256" key="6">
    <source>
        <dbReference type="ARBA" id="ARBA00023157"/>
    </source>
</evidence>
<evidence type="ECO:0000259" key="9">
    <source>
        <dbReference type="PROSITE" id="PS50835"/>
    </source>
</evidence>
<evidence type="ECO:0000256" key="2">
    <source>
        <dbReference type="ARBA" id="ARBA00022475"/>
    </source>
</evidence>
<evidence type="ECO:0000256" key="4">
    <source>
        <dbReference type="ARBA" id="ARBA00022859"/>
    </source>
</evidence>
<dbReference type="GeneTree" id="ENSGT00940000162524"/>
<evidence type="ECO:0000256" key="7">
    <source>
        <dbReference type="ARBA" id="ARBA00023180"/>
    </source>
</evidence>
<feature type="signal peptide" evidence="8">
    <location>
        <begin position="1"/>
        <end position="19"/>
    </location>
</feature>
<evidence type="ECO:0000256" key="3">
    <source>
        <dbReference type="ARBA" id="ARBA00022729"/>
    </source>
</evidence>
<keyword evidence="5" id="KW-0472">Membrane</keyword>
<evidence type="ECO:0000256" key="8">
    <source>
        <dbReference type="SAM" id="SignalP"/>
    </source>
</evidence>
<reference evidence="10" key="2">
    <citation type="submission" date="2025-09" db="UniProtKB">
        <authorList>
            <consortium name="Ensembl"/>
        </authorList>
    </citation>
    <scope>IDENTIFICATION</scope>
</reference>